<feature type="signal peptide" evidence="5">
    <location>
        <begin position="1"/>
        <end position="19"/>
    </location>
</feature>
<dbReference type="InterPro" id="IPR023296">
    <property type="entry name" value="Glyco_hydro_beta-prop_sf"/>
</dbReference>
<dbReference type="Gene3D" id="2.115.10.20">
    <property type="entry name" value="Glycosyl hydrolase domain, family 43"/>
    <property type="match status" value="1"/>
</dbReference>
<dbReference type="Proteomes" id="UP001153642">
    <property type="component" value="Unassembled WGS sequence"/>
</dbReference>
<dbReference type="Gene3D" id="2.60.120.560">
    <property type="entry name" value="Exo-inulinase, domain 1"/>
    <property type="match status" value="1"/>
</dbReference>
<dbReference type="SUPFAM" id="SSF75005">
    <property type="entry name" value="Arabinanase/levansucrase/invertase"/>
    <property type="match status" value="1"/>
</dbReference>
<comment type="similarity">
    <text evidence="1 4">Belongs to the glycosyl hydrolase 32 family.</text>
</comment>
<dbReference type="SUPFAM" id="SSF49899">
    <property type="entry name" value="Concanavalin A-like lectins/glucanases"/>
    <property type="match status" value="1"/>
</dbReference>
<evidence type="ECO:0000313" key="10">
    <source>
        <dbReference type="Proteomes" id="UP001153642"/>
    </source>
</evidence>
<dbReference type="InterPro" id="IPR013189">
    <property type="entry name" value="Glyco_hydro_32_C"/>
</dbReference>
<dbReference type="EMBL" id="JAPMUA010000001">
    <property type="protein sequence ID" value="MDG3584581.1"/>
    <property type="molecule type" value="Genomic_DNA"/>
</dbReference>
<dbReference type="InterPro" id="IPR013320">
    <property type="entry name" value="ConA-like_dom_sf"/>
</dbReference>
<dbReference type="Pfam" id="PF08244">
    <property type="entry name" value="Glyco_hydro_32C"/>
    <property type="match status" value="1"/>
</dbReference>
<dbReference type="InterPro" id="IPR001362">
    <property type="entry name" value="Glyco_hydro_32"/>
</dbReference>
<feature type="chain" id="PRO_5046233451" evidence="5">
    <location>
        <begin position="20"/>
        <end position="563"/>
    </location>
</feature>
<sequence length="563" mass="64478">MKKFFIYIFIATLPMLVMAQDDQNGQSQQSPLNIQASKKWLLLPVKNGVKREKVVLYHGNEQLRSFDIELTNEAPDWYAYLDISEWKGKSLKLDVKTGANMSKALSMIQQSDKEKDAKTLYHEKKRAQFHFSPKRGWNNDPNGLVYYKGEYHLFFQHNPYGVEWGNMHWGHAVSKDLVHWKEVGEALYPDSFGTMFSGSAVVDKNNTSTLGNDSRVPMVLFYTAEGSWIQGLAYSTDGREFKKLKNPVVSKFTDGNRDPKVIWHEPSKKWVMVVYVELEGKQHTMHFLTSPNLKDWETSSIVKGGIDNDRYLFECPEFYQLEVEGNPDIKKWILTGANSEYAIGTFDGEEFTPEQEKLNGQHGRDFYAAQTFNNEPKGRRIEIGWWRTHTGGDGNNFNQSMSIPMEIKLLETSDGLRIARQPVEELKELRKKHHTFEDSEINDGKAFQFKNIKSDLLEIHTKFTSITSNQIELSIKGVKAIYNVKTETLSIDGVDAHLPLTSNQLDLTIYVDRTGLEIFAQNGVFFMPVNINIDGNNKDINLTVKGGSIHATSEVYELKSIWK</sequence>
<evidence type="ECO:0000259" key="8">
    <source>
        <dbReference type="Pfam" id="PF16352"/>
    </source>
</evidence>
<dbReference type="Pfam" id="PF00251">
    <property type="entry name" value="Glyco_hydro_32N"/>
    <property type="match status" value="1"/>
</dbReference>
<evidence type="ECO:0000256" key="5">
    <source>
        <dbReference type="SAM" id="SignalP"/>
    </source>
</evidence>
<dbReference type="Pfam" id="PF16352">
    <property type="entry name" value="DUF4980"/>
    <property type="match status" value="1"/>
</dbReference>
<keyword evidence="5" id="KW-0732">Signal</keyword>
<reference evidence="9" key="1">
    <citation type="submission" date="2022-11" db="EMBL/GenBank/DDBJ databases">
        <title>High-quality draft genome sequence of Galbibacter sp. strain CMA-7.</title>
        <authorList>
            <person name="Wei L."/>
            <person name="Dong C."/>
            <person name="Shao Z."/>
        </authorList>
    </citation>
    <scope>NUCLEOTIDE SEQUENCE</scope>
    <source>
        <strain evidence="9">CMA-7</strain>
    </source>
</reference>
<evidence type="ECO:0000256" key="4">
    <source>
        <dbReference type="RuleBase" id="RU362110"/>
    </source>
</evidence>
<dbReference type="InterPro" id="IPR032313">
    <property type="entry name" value="DUF4980"/>
</dbReference>
<dbReference type="PANTHER" id="PTHR42800">
    <property type="entry name" value="EXOINULINASE INUD (AFU_ORTHOLOGUE AFUA_5G00480)"/>
    <property type="match status" value="1"/>
</dbReference>
<feature type="domain" description="DUF4980" evidence="8">
    <location>
        <begin position="31"/>
        <end position="106"/>
    </location>
</feature>
<evidence type="ECO:0000256" key="2">
    <source>
        <dbReference type="ARBA" id="ARBA00022801"/>
    </source>
</evidence>
<keyword evidence="2 4" id="KW-0378">Hydrolase</keyword>
<protein>
    <submittedName>
        <fullName evidence="9">DUF4980 domain-containing protein</fullName>
    </submittedName>
</protein>
<evidence type="ECO:0000313" key="9">
    <source>
        <dbReference type="EMBL" id="MDG3584581.1"/>
    </source>
</evidence>
<evidence type="ECO:0000259" key="6">
    <source>
        <dbReference type="Pfam" id="PF00251"/>
    </source>
</evidence>
<evidence type="ECO:0000256" key="3">
    <source>
        <dbReference type="ARBA" id="ARBA00023295"/>
    </source>
</evidence>
<evidence type="ECO:0000256" key="1">
    <source>
        <dbReference type="ARBA" id="ARBA00009902"/>
    </source>
</evidence>
<name>A0ABT6FMU5_9FLAO</name>
<dbReference type="InterPro" id="IPR013148">
    <property type="entry name" value="Glyco_hydro_32_N"/>
</dbReference>
<dbReference type="RefSeq" id="WP_277898340.1">
    <property type="nucleotide sequence ID" value="NZ_JAPMUA010000001.1"/>
</dbReference>
<organism evidence="9 10">
    <name type="scientific">Galbibacter pacificus</name>
    <dbReference type="NCBI Taxonomy" id="2996052"/>
    <lineage>
        <taxon>Bacteria</taxon>
        <taxon>Pseudomonadati</taxon>
        <taxon>Bacteroidota</taxon>
        <taxon>Flavobacteriia</taxon>
        <taxon>Flavobacteriales</taxon>
        <taxon>Flavobacteriaceae</taxon>
        <taxon>Galbibacter</taxon>
    </lineage>
</organism>
<keyword evidence="10" id="KW-1185">Reference proteome</keyword>
<proteinExistence type="inferred from homology"/>
<evidence type="ECO:0000259" key="7">
    <source>
        <dbReference type="Pfam" id="PF08244"/>
    </source>
</evidence>
<keyword evidence="3 4" id="KW-0326">Glycosidase</keyword>
<feature type="domain" description="Glycosyl hydrolase family 32 C-terminal" evidence="7">
    <location>
        <begin position="425"/>
        <end position="550"/>
    </location>
</feature>
<dbReference type="CDD" id="cd18622">
    <property type="entry name" value="GH32_Inu-like"/>
    <property type="match status" value="1"/>
</dbReference>
<dbReference type="SMART" id="SM00640">
    <property type="entry name" value="Glyco_32"/>
    <property type="match status" value="1"/>
</dbReference>
<comment type="caution">
    <text evidence="9">The sequence shown here is derived from an EMBL/GenBank/DDBJ whole genome shotgun (WGS) entry which is preliminary data.</text>
</comment>
<gene>
    <name evidence="9" type="ORF">OSR52_01785</name>
</gene>
<dbReference type="PANTHER" id="PTHR42800:SF1">
    <property type="entry name" value="EXOINULINASE INUD (AFU_ORTHOLOGUE AFUA_5G00480)"/>
    <property type="match status" value="1"/>
</dbReference>
<feature type="domain" description="Glycosyl hydrolase family 32 N-terminal" evidence="6">
    <location>
        <begin position="130"/>
        <end position="412"/>
    </location>
</feature>
<accession>A0ABT6FMU5</accession>